<dbReference type="PANTHER" id="PTHR24248">
    <property type="entry name" value="ADRENERGIC RECEPTOR-RELATED G-PROTEIN COUPLED RECEPTOR"/>
    <property type="match status" value="1"/>
</dbReference>
<protein>
    <submittedName>
        <fullName evidence="14">5-hydroxytryptamine receptor 1D-like</fullName>
    </submittedName>
</protein>
<evidence type="ECO:0000256" key="8">
    <source>
        <dbReference type="ARBA" id="ARBA00023224"/>
    </source>
</evidence>
<dbReference type="PANTHER" id="PTHR24248:SF189">
    <property type="entry name" value="ALPHA2-ADRENERGIC-LIKE OCTOPAMINE RECEPTOR, ISOFORM B"/>
    <property type="match status" value="1"/>
</dbReference>
<evidence type="ECO:0000313" key="14">
    <source>
        <dbReference type="RefSeq" id="XP_014680816.1"/>
    </source>
</evidence>
<comment type="subcellular location">
    <subcellularLocation>
        <location evidence="1">Cell membrane</location>
        <topology evidence="1">Multi-pass membrane protein</topology>
    </subcellularLocation>
</comment>
<keyword evidence="13" id="KW-1185">Reference proteome</keyword>
<dbReference type="Gene3D" id="1.20.1070.10">
    <property type="entry name" value="Rhodopsin 7-helix transmembrane proteins"/>
    <property type="match status" value="2"/>
</dbReference>
<evidence type="ECO:0000256" key="10">
    <source>
        <dbReference type="SAM" id="MobiDB-lite"/>
    </source>
</evidence>
<feature type="transmembrane region" description="Helical" evidence="11">
    <location>
        <begin position="83"/>
        <end position="102"/>
    </location>
</feature>
<evidence type="ECO:0000256" key="6">
    <source>
        <dbReference type="ARBA" id="ARBA00023136"/>
    </source>
</evidence>
<evidence type="ECO:0000256" key="11">
    <source>
        <dbReference type="SAM" id="Phobius"/>
    </source>
</evidence>
<evidence type="ECO:0000256" key="3">
    <source>
        <dbReference type="ARBA" id="ARBA00022692"/>
    </source>
</evidence>
<dbReference type="SMART" id="SM01381">
    <property type="entry name" value="7TM_GPCR_Srsx"/>
    <property type="match status" value="1"/>
</dbReference>
<keyword evidence="8 9" id="KW-0807">Transducer</keyword>
<dbReference type="PROSITE" id="PS00237">
    <property type="entry name" value="G_PROTEIN_RECEP_F1_1"/>
    <property type="match status" value="1"/>
</dbReference>
<evidence type="ECO:0000256" key="2">
    <source>
        <dbReference type="ARBA" id="ARBA00022475"/>
    </source>
</evidence>
<keyword evidence="4 11" id="KW-1133">Transmembrane helix</keyword>
<feature type="region of interest" description="Disordered" evidence="10">
    <location>
        <begin position="271"/>
        <end position="340"/>
    </location>
</feature>
<dbReference type="InterPro" id="IPR000276">
    <property type="entry name" value="GPCR_Rhodpsn"/>
</dbReference>
<accession>A0ABM1F8P5</accession>
<dbReference type="SUPFAM" id="SSF81321">
    <property type="entry name" value="Family A G protein-coupled receptor-like"/>
    <property type="match status" value="1"/>
</dbReference>
<evidence type="ECO:0000256" key="9">
    <source>
        <dbReference type="RuleBase" id="RU000688"/>
    </source>
</evidence>
<feature type="domain" description="G-protein coupled receptors family 1 profile" evidence="12">
    <location>
        <begin position="63"/>
        <end position="479"/>
    </location>
</feature>
<evidence type="ECO:0000256" key="4">
    <source>
        <dbReference type="ARBA" id="ARBA00022989"/>
    </source>
</evidence>
<feature type="transmembrane region" description="Helical" evidence="11">
    <location>
        <begin position="423"/>
        <end position="447"/>
    </location>
</feature>
<feature type="transmembrane region" description="Helical" evidence="11">
    <location>
        <begin position="122"/>
        <end position="142"/>
    </location>
</feature>
<sequence length="498" mass="55280">MATVAAINDGADNATSGGVTANLNLTLAPPFVVATPYPSGFSQTRITVTAVLVTPLMVFIVVGNVMVVVAIAREKSLKLVQNWFLASLAVADLLVGLTIMPFSLAQELMGYWHFGSLWCELWLALDVLFSTASILNLCVISLDRYWSVTQAMRYIRKRTPFRAKLMIGTAWIVSAIICLPPLMGWKDPMPDGYFPMCMVSGRLDYVIYSSMGSFWIPSVVMLIVYARVYVAARRRARRALRRRDTTRHVCDDVETTTFVSTAVPSTTVTHVQQTSPCGDDLSQKNDNSDSFADSTDDARASQRRKPADDGERTPLGDARRNGSVQTTDAEPKTVTFADRGDVVQNNRRFECVTPPADNDVSSEEPRKASSVIVRCKSPWITSLTHSSGRASLAASQNGGTVTQLKRDADRHKKRLARAREKRATLVVGVVIAAFMVCWTPFFTVYVLDALTERFHLTPLEFSIIFFLGYCNSALNPIIYTVFNQDFRKAFRKMITCKT</sequence>
<dbReference type="GeneID" id="106820768"/>
<keyword evidence="7 9" id="KW-0675">Receptor</keyword>
<keyword evidence="6 11" id="KW-0472">Membrane</keyword>
<feature type="transmembrane region" description="Helical" evidence="11">
    <location>
        <begin position="205"/>
        <end position="232"/>
    </location>
</feature>
<keyword evidence="3 9" id="KW-0812">Transmembrane</keyword>
<evidence type="ECO:0000256" key="5">
    <source>
        <dbReference type="ARBA" id="ARBA00023040"/>
    </source>
</evidence>
<evidence type="ECO:0000256" key="1">
    <source>
        <dbReference type="ARBA" id="ARBA00004651"/>
    </source>
</evidence>
<keyword evidence="5 9" id="KW-0297">G-protein coupled receptor</keyword>
<reference evidence="14" key="1">
    <citation type="submission" date="2025-08" db="UniProtKB">
        <authorList>
            <consortium name="RefSeq"/>
        </authorList>
    </citation>
    <scope>IDENTIFICATION</scope>
</reference>
<feature type="transmembrane region" description="Helical" evidence="11">
    <location>
        <begin position="163"/>
        <end position="185"/>
    </location>
</feature>
<dbReference type="InterPro" id="IPR017452">
    <property type="entry name" value="GPCR_Rhodpsn_7TM"/>
</dbReference>
<dbReference type="PROSITE" id="PS50262">
    <property type="entry name" value="G_PROTEIN_RECEP_F1_2"/>
    <property type="match status" value="1"/>
</dbReference>
<feature type="transmembrane region" description="Helical" evidence="11">
    <location>
        <begin position="46"/>
        <end position="71"/>
    </location>
</feature>
<keyword evidence="2" id="KW-1003">Cell membrane</keyword>
<feature type="transmembrane region" description="Helical" evidence="11">
    <location>
        <begin position="459"/>
        <end position="482"/>
    </location>
</feature>
<organism evidence="13 14">
    <name type="scientific">Priapulus caudatus</name>
    <name type="common">Priapulid worm</name>
    <dbReference type="NCBI Taxonomy" id="37621"/>
    <lineage>
        <taxon>Eukaryota</taxon>
        <taxon>Metazoa</taxon>
        <taxon>Ecdysozoa</taxon>
        <taxon>Scalidophora</taxon>
        <taxon>Priapulida</taxon>
        <taxon>Priapulimorpha</taxon>
        <taxon>Priapulimorphida</taxon>
        <taxon>Priapulidae</taxon>
        <taxon>Priapulus</taxon>
    </lineage>
</organism>
<name>A0ABM1F8P5_PRICU</name>
<gene>
    <name evidence="14" type="primary">LOC106820768</name>
</gene>
<dbReference type="Pfam" id="PF00001">
    <property type="entry name" value="7tm_1"/>
    <property type="match status" value="1"/>
</dbReference>
<comment type="similarity">
    <text evidence="9">Belongs to the G-protein coupled receptor 1 family.</text>
</comment>
<dbReference type="RefSeq" id="XP_014680816.1">
    <property type="nucleotide sequence ID" value="XM_014825330.1"/>
</dbReference>
<evidence type="ECO:0000256" key="7">
    <source>
        <dbReference type="ARBA" id="ARBA00023170"/>
    </source>
</evidence>
<evidence type="ECO:0000313" key="13">
    <source>
        <dbReference type="Proteomes" id="UP000695022"/>
    </source>
</evidence>
<dbReference type="Proteomes" id="UP000695022">
    <property type="component" value="Unplaced"/>
</dbReference>
<proteinExistence type="inferred from homology"/>
<dbReference type="PRINTS" id="PR00237">
    <property type="entry name" value="GPCRRHODOPSN"/>
</dbReference>
<evidence type="ECO:0000259" key="12">
    <source>
        <dbReference type="PROSITE" id="PS50262"/>
    </source>
</evidence>
<feature type="compositionally biased region" description="Basic and acidic residues" evidence="10">
    <location>
        <begin position="296"/>
        <end position="320"/>
    </location>
</feature>